<feature type="compositionally biased region" description="Polar residues" evidence="1">
    <location>
        <begin position="291"/>
        <end position="309"/>
    </location>
</feature>
<evidence type="ECO:0000313" key="2">
    <source>
        <dbReference type="EMBL" id="KAJ0968536.1"/>
    </source>
</evidence>
<feature type="region of interest" description="Disordered" evidence="1">
    <location>
        <begin position="273"/>
        <end position="328"/>
    </location>
</feature>
<dbReference type="OrthoDB" id="1679784at2759"/>
<reference evidence="2" key="1">
    <citation type="submission" date="2021-03" db="EMBL/GenBank/DDBJ databases">
        <authorList>
            <person name="Li Z."/>
            <person name="Yang C."/>
        </authorList>
    </citation>
    <scope>NUCLEOTIDE SEQUENCE</scope>
    <source>
        <strain evidence="2">Dzin_1.0</strain>
        <tissue evidence="2">Leaf</tissue>
    </source>
</reference>
<reference evidence="2" key="2">
    <citation type="journal article" date="2022" name="Hortic Res">
        <title>The genome of Dioscorea zingiberensis sheds light on the biosynthesis, origin and evolution of the medicinally important diosgenin saponins.</title>
        <authorList>
            <person name="Li Y."/>
            <person name="Tan C."/>
            <person name="Li Z."/>
            <person name="Guo J."/>
            <person name="Li S."/>
            <person name="Chen X."/>
            <person name="Wang C."/>
            <person name="Dai X."/>
            <person name="Yang H."/>
            <person name="Song W."/>
            <person name="Hou L."/>
            <person name="Xu J."/>
            <person name="Tong Z."/>
            <person name="Xu A."/>
            <person name="Yuan X."/>
            <person name="Wang W."/>
            <person name="Yang Q."/>
            <person name="Chen L."/>
            <person name="Sun Z."/>
            <person name="Wang K."/>
            <person name="Pan B."/>
            <person name="Chen J."/>
            <person name="Bao Y."/>
            <person name="Liu F."/>
            <person name="Qi X."/>
            <person name="Gang D.R."/>
            <person name="Wen J."/>
            <person name="Li J."/>
        </authorList>
    </citation>
    <scope>NUCLEOTIDE SEQUENCE</scope>
    <source>
        <strain evidence="2">Dzin_1.0</strain>
    </source>
</reference>
<dbReference type="PANTHER" id="PTHR35766">
    <property type="entry name" value="OS08G0543600 PROTEIN"/>
    <property type="match status" value="1"/>
</dbReference>
<proteinExistence type="predicted"/>
<comment type="caution">
    <text evidence="2">The sequence shown here is derived from an EMBL/GenBank/DDBJ whole genome shotgun (WGS) entry which is preliminary data.</text>
</comment>
<evidence type="ECO:0000313" key="3">
    <source>
        <dbReference type="Proteomes" id="UP001085076"/>
    </source>
</evidence>
<evidence type="ECO:0000256" key="1">
    <source>
        <dbReference type="SAM" id="MobiDB-lite"/>
    </source>
</evidence>
<organism evidence="2 3">
    <name type="scientific">Dioscorea zingiberensis</name>
    <dbReference type="NCBI Taxonomy" id="325984"/>
    <lineage>
        <taxon>Eukaryota</taxon>
        <taxon>Viridiplantae</taxon>
        <taxon>Streptophyta</taxon>
        <taxon>Embryophyta</taxon>
        <taxon>Tracheophyta</taxon>
        <taxon>Spermatophyta</taxon>
        <taxon>Magnoliopsida</taxon>
        <taxon>Liliopsida</taxon>
        <taxon>Dioscoreales</taxon>
        <taxon>Dioscoreaceae</taxon>
        <taxon>Dioscorea</taxon>
    </lineage>
</organism>
<sequence>MICKNISKKKKVIFLPWRSRVAQDAILLKDEQLREAHAWILRLQEMGALQSSSLQAELRERTDQFYHYYLGFQCQVMDMERNHLQAIQQLQSELAVAREQNGVQSNGSQAISGSFIDCLLYDKSHGNESNANDSVTSNGTLKLNIPDMPAVQPSIVGVGQIPSHTHLNHFLPSNQVLPDAPQTLVENEHQTSKADQSNIEPGAHYRYELPAEQREIHEDQLDTHIDRRLTFGAMANESIVELQVVESSEKPYQMSHEPQENLSTGFQVHGTLGFDTPPQNNELEVVESNEKSCQMSPEPQENSSTNSQFYGAFGFDPPQQKNELKGTL</sequence>
<keyword evidence="3" id="KW-1185">Reference proteome</keyword>
<dbReference type="AlphaFoldDB" id="A0A9D5H9K6"/>
<gene>
    <name evidence="2" type="ORF">J5N97_025453</name>
</gene>
<dbReference type="PANTHER" id="PTHR35766:SF1">
    <property type="entry name" value="OS08G0543600 PROTEIN"/>
    <property type="match status" value="1"/>
</dbReference>
<name>A0A9D5H9K6_9LILI</name>
<accession>A0A9D5H9K6</accession>
<dbReference type="EMBL" id="JAGGNH010000007">
    <property type="protein sequence ID" value="KAJ0968536.1"/>
    <property type="molecule type" value="Genomic_DNA"/>
</dbReference>
<dbReference type="Proteomes" id="UP001085076">
    <property type="component" value="Miscellaneous, Linkage group lg07"/>
</dbReference>
<protein>
    <submittedName>
        <fullName evidence="2">Uncharacterized protein</fullName>
    </submittedName>
</protein>